<name>A0AAU9JG08_9CILI</name>
<dbReference type="EMBL" id="CAJZBQ010000037">
    <property type="protein sequence ID" value="CAG9325193.1"/>
    <property type="molecule type" value="Genomic_DNA"/>
</dbReference>
<protein>
    <submittedName>
        <fullName evidence="1">Uncharacterized protein</fullName>
    </submittedName>
</protein>
<sequence length="69" mass="7959">MGCASSSNRKSTIKQVPKFISISRRKQIPSKETFEDYMLYIKKLDSILNASNRSREMKTEMSLQSVKVN</sequence>
<proteinExistence type="predicted"/>
<comment type="caution">
    <text evidence="1">The sequence shown here is derived from an EMBL/GenBank/DDBJ whole genome shotgun (WGS) entry which is preliminary data.</text>
</comment>
<dbReference type="Proteomes" id="UP001162131">
    <property type="component" value="Unassembled WGS sequence"/>
</dbReference>
<keyword evidence="2" id="KW-1185">Reference proteome</keyword>
<dbReference type="AlphaFoldDB" id="A0AAU9JG08"/>
<reference evidence="1" key="1">
    <citation type="submission" date="2021-09" db="EMBL/GenBank/DDBJ databases">
        <authorList>
            <consortium name="AG Swart"/>
            <person name="Singh M."/>
            <person name="Singh A."/>
            <person name="Seah K."/>
            <person name="Emmerich C."/>
        </authorList>
    </citation>
    <scope>NUCLEOTIDE SEQUENCE</scope>
    <source>
        <strain evidence="1">ATCC30299</strain>
    </source>
</reference>
<evidence type="ECO:0000313" key="2">
    <source>
        <dbReference type="Proteomes" id="UP001162131"/>
    </source>
</evidence>
<gene>
    <name evidence="1" type="ORF">BSTOLATCC_MIC37939</name>
</gene>
<organism evidence="1 2">
    <name type="scientific">Blepharisma stoltei</name>
    <dbReference type="NCBI Taxonomy" id="1481888"/>
    <lineage>
        <taxon>Eukaryota</taxon>
        <taxon>Sar</taxon>
        <taxon>Alveolata</taxon>
        <taxon>Ciliophora</taxon>
        <taxon>Postciliodesmatophora</taxon>
        <taxon>Heterotrichea</taxon>
        <taxon>Heterotrichida</taxon>
        <taxon>Blepharismidae</taxon>
        <taxon>Blepharisma</taxon>
    </lineage>
</organism>
<evidence type="ECO:0000313" key="1">
    <source>
        <dbReference type="EMBL" id="CAG9325193.1"/>
    </source>
</evidence>
<accession>A0AAU9JG08</accession>